<protein>
    <submittedName>
        <fullName evidence="1">Uncharacterized protein</fullName>
    </submittedName>
</protein>
<gene>
    <name evidence="1" type="ORF">LCGC14_1883330</name>
</gene>
<dbReference type="AlphaFoldDB" id="A0A0F9IFJ3"/>
<feature type="non-terminal residue" evidence="1">
    <location>
        <position position="1"/>
    </location>
</feature>
<name>A0A0F9IFJ3_9ZZZZ</name>
<dbReference type="EMBL" id="LAZR01019426">
    <property type="protein sequence ID" value="KKL92570.1"/>
    <property type="molecule type" value="Genomic_DNA"/>
</dbReference>
<sequence length="73" mass="8184">GEWLPEPCMGVLVDGLPAGLDRFEGRLSNKSYKKAAQIKGIGNSILPQIAELFFLWIKDLIEQCNCDKMKNKC</sequence>
<evidence type="ECO:0000313" key="1">
    <source>
        <dbReference type="EMBL" id="KKL92570.1"/>
    </source>
</evidence>
<reference evidence="1" key="1">
    <citation type="journal article" date="2015" name="Nature">
        <title>Complex archaea that bridge the gap between prokaryotes and eukaryotes.</title>
        <authorList>
            <person name="Spang A."/>
            <person name="Saw J.H."/>
            <person name="Jorgensen S.L."/>
            <person name="Zaremba-Niedzwiedzka K."/>
            <person name="Martijn J."/>
            <person name="Lind A.E."/>
            <person name="van Eijk R."/>
            <person name="Schleper C."/>
            <person name="Guy L."/>
            <person name="Ettema T.J."/>
        </authorList>
    </citation>
    <scope>NUCLEOTIDE SEQUENCE</scope>
</reference>
<comment type="caution">
    <text evidence="1">The sequence shown here is derived from an EMBL/GenBank/DDBJ whole genome shotgun (WGS) entry which is preliminary data.</text>
</comment>
<accession>A0A0F9IFJ3</accession>
<organism evidence="1">
    <name type="scientific">marine sediment metagenome</name>
    <dbReference type="NCBI Taxonomy" id="412755"/>
    <lineage>
        <taxon>unclassified sequences</taxon>
        <taxon>metagenomes</taxon>
        <taxon>ecological metagenomes</taxon>
    </lineage>
</organism>
<proteinExistence type="predicted"/>